<dbReference type="EMBL" id="BK015714">
    <property type="protein sequence ID" value="DAE21685.1"/>
    <property type="molecule type" value="Genomic_DNA"/>
</dbReference>
<accession>A0A8S5QSH7</accession>
<reference evidence="1" key="1">
    <citation type="journal article" date="2021" name="Proc. Natl. Acad. Sci. U.S.A.">
        <title>A Catalog of Tens of Thousands of Viruses from Human Metagenomes Reveals Hidden Associations with Chronic Diseases.</title>
        <authorList>
            <person name="Tisza M.J."/>
            <person name="Buck C.B."/>
        </authorList>
    </citation>
    <scope>NUCLEOTIDE SEQUENCE</scope>
    <source>
        <strain evidence="1">Ct4be24</strain>
    </source>
</reference>
<name>A0A8S5QSH7_9CAUD</name>
<sequence length="93" mass="11483">MYKDVTKYSRDSKERKPRILENNVNGIMFIVHKRIYYGDQWFLTCRELDIEQEQLHTEDMEEAKKFGIERMRELLNRKVEKFKRAIEQLDKIE</sequence>
<evidence type="ECO:0000313" key="1">
    <source>
        <dbReference type="EMBL" id="DAE21685.1"/>
    </source>
</evidence>
<proteinExistence type="predicted"/>
<protein>
    <submittedName>
        <fullName evidence="1">Uncharacterized protein</fullName>
    </submittedName>
</protein>
<organism evidence="1">
    <name type="scientific">Siphoviridae sp. ct4be24</name>
    <dbReference type="NCBI Taxonomy" id="2826289"/>
    <lineage>
        <taxon>Viruses</taxon>
        <taxon>Duplodnaviria</taxon>
        <taxon>Heunggongvirae</taxon>
        <taxon>Uroviricota</taxon>
        <taxon>Caudoviricetes</taxon>
    </lineage>
</organism>